<feature type="transmembrane region" description="Helical" evidence="11">
    <location>
        <begin position="118"/>
        <end position="138"/>
    </location>
</feature>
<evidence type="ECO:0000313" key="13">
    <source>
        <dbReference type="RefSeq" id="XP_013386964.1"/>
    </source>
</evidence>
<evidence type="ECO:0000256" key="7">
    <source>
        <dbReference type="ARBA" id="ARBA00022989"/>
    </source>
</evidence>
<dbReference type="InterPro" id="IPR004878">
    <property type="entry name" value="Otopetrin"/>
</dbReference>
<evidence type="ECO:0000256" key="1">
    <source>
        <dbReference type="ARBA" id="ARBA00004651"/>
    </source>
</evidence>
<feature type="transmembrane region" description="Helical" evidence="11">
    <location>
        <begin position="373"/>
        <end position="391"/>
    </location>
</feature>
<comment type="subcellular location">
    <subcellularLocation>
        <location evidence="1">Cell membrane</location>
        <topology evidence="1">Multi-pass membrane protein</topology>
    </subcellularLocation>
</comment>
<dbReference type="InParanoid" id="A0A1S3HPK2"/>
<keyword evidence="4" id="KW-1003">Cell membrane</keyword>
<keyword evidence="7 11" id="KW-1133">Transmembrane helix</keyword>
<gene>
    <name evidence="13" type="primary">LOC106156316</name>
</gene>
<reference evidence="13" key="1">
    <citation type="submission" date="2025-08" db="UniProtKB">
        <authorList>
            <consortium name="RefSeq"/>
        </authorList>
    </citation>
    <scope>IDENTIFICATION</scope>
    <source>
        <tissue evidence="13">Gonads</tissue>
    </source>
</reference>
<comment type="similarity">
    <text evidence="2">Belongs to the otopetrin family.</text>
</comment>
<dbReference type="PANTHER" id="PTHR21522:SF32">
    <property type="entry name" value="OTOPETRIN-2"/>
    <property type="match status" value="1"/>
</dbReference>
<dbReference type="GeneID" id="106156316"/>
<evidence type="ECO:0000256" key="3">
    <source>
        <dbReference type="ARBA" id="ARBA00022448"/>
    </source>
</evidence>
<evidence type="ECO:0000256" key="9">
    <source>
        <dbReference type="ARBA" id="ARBA00023136"/>
    </source>
</evidence>
<keyword evidence="8" id="KW-0406">Ion transport</keyword>
<dbReference type="KEGG" id="lak:106156316"/>
<dbReference type="PANTHER" id="PTHR21522">
    <property type="entry name" value="PROTON CHANNEL OTOP"/>
    <property type="match status" value="1"/>
</dbReference>
<dbReference type="Pfam" id="PF03189">
    <property type="entry name" value="Otopetrin"/>
    <property type="match status" value="1"/>
</dbReference>
<keyword evidence="10" id="KW-0407">Ion channel</keyword>
<evidence type="ECO:0000256" key="8">
    <source>
        <dbReference type="ARBA" id="ARBA00023065"/>
    </source>
</evidence>
<feature type="transmembrane region" description="Helical" evidence="11">
    <location>
        <begin position="331"/>
        <end position="352"/>
    </location>
</feature>
<feature type="transmembrane region" description="Helical" evidence="11">
    <location>
        <begin position="297"/>
        <end position="319"/>
    </location>
</feature>
<organism evidence="12 13">
    <name type="scientific">Lingula anatina</name>
    <name type="common">Brachiopod</name>
    <name type="synonym">Lingula unguis</name>
    <dbReference type="NCBI Taxonomy" id="7574"/>
    <lineage>
        <taxon>Eukaryota</taxon>
        <taxon>Metazoa</taxon>
        <taxon>Spiralia</taxon>
        <taxon>Lophotrochozoa</taxon>
        <taxon>Brachiopoda</taxon>
        <taxon>Linguliformea</taxon>
        <taxon>Lingulata</taxon>
        <taxon>Lingulida</taxon>
        <taxon>Linguloidea</taxon>
        <taxon>Lingulidae</taxon>
        <taxon>Lingula</taxon>
    </lineage>
</organism>
<feature type="transmembrane region" description="Helical" evidence="11">
    <location>
        <begin position="37"/>
        <end position="55"/>
    </location>
</feature>
<proteinExistence type="inferred from homology"/>
<keyword evidence="12" id="KW-1185">Reference proteome</keyword>
<evidence type="ECO:0000256" key="6">
    <source>
        <dbReference type="ARBA" id="ARBA00022781"/>
    </source>
</evidence>
<feature type="transmembrane region" description="Helical" evidence="11">
    <location>
        <begin position="6"/>
        <end position="25"/>
    </location>
</feature>
<sequence length="453" mass="52191">MNSIAQITFTALQVYLFFIYAKIRINKYFWIQVLSKFGMMLLFGINLSVWLSTLVEEAREEIAGHEEHDAQLPQGTTTASHHFAANDVVQNSSYSTNGHTLTPSYKCSDGIQNAFSPYLFPCVIEHSLLSASMVYIIWTKVGEKVQMRRTTYIEDGNIDASEEKDENHVGTPKTDFLGRVEVGNRHHNGYFTYHFGTYLGFLLLCFILVVIMMFLHNAGQEKHSNWLFELHRWHSTVTLFVADFLFNILSIVTSIFTYIKMSPLAKKNTFLKEARHRRERRMFAEENRHQFKMLDKALMGVSYMGVLGYTILTFIAGIFGDTENDSLRTLVMVSICIDIISTTMQTVFLVAFALPRRSITREHAIEKPGRQGLIFLQFINFCLWALDTFALRSADPNTLQQNFYSFTAWAILSTLTFPLVIWFRFHSVVVLADVVKHSYTDKYVGLKTTKKRR</sequence>
<dbReference type="RefSeq" id="XP_013386964.1">
    <property type="nucleotide sequence ID" value="XM_013531510.1"/>
</dbReference>
<evidence type="ECO:0000313" key="12">
    <source>
        <dbReference type="Proteomes" id="UP000085678"/>
    </source>
</evidence>
<feature type="transmembrane region" description="Helical" evidence="11">
    <location>
        <begin position="195"/>
        <end position="216"/>
    </location>
</feature>
<feature type="transmembrane region" description="Helical" evidence="11">
    <location>
        <begin position="236"/>
        <end position="259"/>
    </location>
</feature>
<feature type="transmembrane region" description="Helical" evidence="11">
    <location>
        <begin position="403"/>
        <end position="423"/>
    </location>
</feature>
<accession>A0A1S3HPK2</accession>
<evidence type="ECO:0000256" key="2">
    <source>
        <dbReference type="ARBA" id="ARBA00006513"/>
    </source>
</evidence>
<keyword evidence="9 11" id="KW-0472">Membrane</keyword>
<dbReference type="AlphaFoldDB" id="A0A1S3HPK2"/>
<evidence type="ECO:0000256" key="10">
    <source>
        <dbReference type="ARBA" id="ARBA00023303"/>
    </source>
</evidence>
<evidence type="ECO:0000256" key="4">
    <source>
        <dbReference type="ARBA" id="ARBA00022475"/>
    </source>
</evidence>
<dbReference type="Proteomes" id="UP000085678">
    <property type="component" value="Unplaced"/>
</dbReference>
<dbReference type="GO" id="GO:0015252">
    <property type="term" value="F:proton channel activity"/>
    <property type="evidence" value="ECO:0007669"/>
    <property type="project" value="InterPro"/>
</dbReference>
<keyword evidence="3" id="KW-0813">Transport</keyword>
<dbReference type="GO" id="GO:0005886">
    <property type="term" value="C:plasma membrane"/>
    <property type="evidence" value="ECO:0007669"/>
    <property type="project" value="UniProtKB-SubCell"/>
</dbReference>
<evidence type="ECO:0000256" key="11">
    <source>
        <dbReference type="SAM" id="Phobius"/>
    </source>
</evidence>
<name>A0A1S3HPK2_LINAN</name>
<keyword evidence="5 11" id="KW-0812">Transmembrane</keyword>
<keyword evidence="6" id="KW-0375">Hydrogen ion transport</keyword>
<protein>
    <submittedName>
        <fullName evidence="13">Otopetrin-2-like</fullName>
    </submittedName>
</protein>
<dbReference type="OrthoDB" id="6429739at2759"/>
<evidence type="ECO:0000256" key="5">
    <source>
        <dbReference type="ARBA" id="ARBA00022692"/>
    </source>
</evidence>